<evidence type="ECO:0000256" key="4">
    <source>
        <dbReference type="ARBA" id="ARBA00022691"/>
    </source>
</evidence>
<organism evidence="7 8">
    <name type="scientific">Psychromonas marina</name>
    <dbReference type="NCBI Taxonomy" id="88364"/>
    <lineage>
        <taxon>Bacteria</taxon>
        <taxon>Pseudomonadati</taxon>
        <taxon>Pseudomonadota</taxon>
        <taxon>Gammaproteobacteria</taxon>
        <taxon>Alteromonadales</taxon>
        <taxon>Psychromonadaceae</taxon>
        <taxon>Psychromonas</taxon>
    </lineage>
</organism>
<evidence type="ECO:0000256" key="1">
    <source>
        <dbReference type="ARBA" id="ARBA00001541"/>
    </source>
</evidence>
<dbReference type="RefSeq" id="WP_284205518.1">
    <property type="nucleotide sequence ID" value="NZ_BSPQ01000021.1"/>
</dbReference>
<dbReference type="GO" id="GO:0008168">
    <property type="term" value="F:methyltransferase activity"/>
    <property type="evidence" value="ECO:0007669"/>
    <property type="project" value="UniProtKB-KW"/>
</dbReference>
<dbReference type="PANTHER" id="PTHR24422">
    <property type="entry name" value="CHEMOTAXIS PROTEIN METHYLTRANSFERASE"/>
    <property type="match status" value="1"/>
</dbReference>
<dbReference type="PROSITE" id="PS50123">
    <property type="entry name" value="CHER"/>
    <property type="match status" value="1"/>
</dbReference>
<comment type="caution">
    <text evidence="7">The sequence shown here is derived from an EMBL/GenBank/DDBJ whole genome shotgun (WGS) entry which is preliminary data.</text>
</comment>
<evidence type="ECO:0000313" key="8">
    <source>
        <dbReference type="Proteomes" id="UP001157353"/>
    </source>
</evidence>
<evidence type="ECO:0000256" key="5">
    <source>
        <dbReference type="PIRNR" id="PIRNR000410"/>
    </source>
</evidence>
<dbReference type="SUPFAM" id="SSF53335">
    <property type="entry name" value="S-adenosyl-L-methionine-dependent methyltransferases"/>
    <property type="match status" value="1"/>
</dbReference>
<sequence length="275" mass="32245">MNTFDETFELTQNDFQAIAFLLYNNVGISLSESKKHLVYNRLIHRIRSKKLSSFKQYIHLLDDKNAPEWNYFLNALTTNLTSFYREPYHFELLAEYASKHLIHKSQTQPIKVWCSACSTGEEAYSIAMTLIDTFGCIDPPVKILATDLNTDVLQRAKKGIYSVKELENLTDQQKKKFFNCDSKKQYFQVKKEVKALISFKRLNLISKQWPMAKQFDVIFCRNVMIYFDKQTQQQLLRKLAHYLPIDARLFIGHSESISTTQTAFKLMGQTMYKRV</sequence>
<dbReference type="GO" id="GO:0032259">
    <property type="term" value="P:methylation"/>
    <property type="evidence" value="ECO:0007669"/>
    <property type="project" value="UniProtKB-KW"/>
</dbReference>
<dbReference type="InterPro" id="IPR050903">
    <property type="entry name" value="Bact_Chemotaxis_MeTrfase"/>
</dbReference>
<keyword evidence="4 5" id="KW-0949">S-adenosyl-L-methionine</keyword>
<dbReference type="PIRSF" id="PIRSF000410">
    <property type="entry name" value="CheR"/>
    <property type="match status" value="1"/>
</dbReference>
<evidence type="ECO:0000259" key="6">
    <source>
        <dbReference type="PROSITE" id="PS50123"/>
    </source>
</evidence>
<feature type="domain" description="CheR-type methyltransferase" evidence="6">
    <location>
        <begin position="3"/>
        <end position="275"/>
    </location>
</feature>
<dbReference type="EMBL" id="BSPQ01000021">
    <property type="protein sequence ID" value="GLS92417.1"/>
    <property type="molecule type" value="Genomic_DNA"/>
</dbReference>
<keyword evidence="8" id="KW-1185">Reference proteome</keyword>
<dbReference type="Gene3D" id="1.10.155.10">
    <property type="entry name" value="Chemotaxis receptor methyltransferase CheR, N-terminal domain"/>
    <property type="match status" value="1"/>
</dbReference>
<dbReference type="InterPro" id="IPR029063">
    <property type="entry name" value="SAM-dependent_MTases_sf"/>
</dbReference>
<dbReference type="InterPro" id="IPR026024">
    <property type="entry name" value="Chemotaxis_MeTrfase_CheR"/>
</dbReference>
<dbReference type="EC" id="2.1.1.80" evidence="5"/>
<dbReference type="Pfam" id="PF01739">
    <property type="entry name" value="CheR"/>
    <property type="match status" value="1"/>
</dbReference>
<comment type="catalytic activity">
    <reaction evidence="1 5">
        <text>L-glutamyl-[protein] + S-adenosyl-L-methionine = [protein]-L-glutamate 5-O-methyl ester + S-adenosyl-L-homocysteine</text>
        <dbReference type="Rhea" id="RHEA:24452"/>
        <dbReference type="Rhea" id="RHEA-COMP:10208"/>
        <dbReference type="Rhea" id="RHEA-COMP:10311"/>
        <dbReference type="ChEBI" id="CHEBI:29973"/>
        <dbReference type="ChEBI" id="CHEBI:57856"/>
        <dbReference type="ChEBI" id="CHEBI:59789"/>
        <dbReference type="ChEBI" id="CHEBI:82795"/>
        <dbReference type="EC" id="2.1.1.80"/>
    </reaction>
</comment>
<evidence type="ECO:0000256" key="3">
    <source>
        <dbReference type="ARBA" id="ARBA00022679"/>
    </source>
</evidence>
<name>A0ABQ6E4T4_9GAMM</name>
<keyword evidence="3 5" id="KW-0808">Transferase</keyword>
<accession>A0ABQ6E4T4</accession>
<dbReference type="SUPFAM" id="SSF47757">
    <property type="entry name" value="Chemotaxis receptor methyltransferase CheR, N-terminal domain"/>
    <property type="match status" value="1"/>
</dbReference>
<dbReference type="InterPro" id="IPR000780">
    <property type="entry name" value="CheR_MeTrfase"/>
</dbReference>
<protein>
    <recommendedName>
        <fullName evidence="5">Chemotaxis protein methyltransferase</fullName>
        <ecNumber evidence="5">2.1.1.80</ecNumber>
    </recommendedName>
</protein>
<dbReference type="InterPro" id="IPR022641">
    <property type="entry name" value="CheR_N"/>
</dbReference>
<keyword evidence="2 5" id="KW-0489">Methyltransferase</keyword>
<dbReference type="InterPro" id="IPR036804">
    <property type="entry name" value="CheR_N_sf"/>
</dbReference>
<dbReference type="Proteomes" id="UP001157353">
    <property type="component" value="Unassembled WGS sequence"/>
</dbReference>
<reference evidence="8" key="1">
    <citation type="journal article" date="2019" name="Int. J. Syst. Evol. Microbiol.">
        <title>The Global Catalogue of Microorganisms (GCM) 10K type strain sequencing project: providing services to taxonomists for standard genome sequencing and annotation.</title>
        <authorList>
            <consortium name="The Broad Institute Genomics Platform"/>
            <consortium name="The Broad Institute Genome Sequencing Center for Infectious Disease"/>
            <person name="Wu L."/>
            <person name="Ma J."/>
        </authorList>
    </citation>
    <scope>NUCLEOTIDE SEQUENCE [LARGE SCALE GENOMIC DNA]</scope>
    <source>
        <strain evidence="8">NBRC 103166</strain>
    </source>
</reference>
<comment type="function">
    <text evidence="5">Methylation of the membrane-bound methyl-accepting chemotaxis proteins (MCP) to form gamma-glutamyl methyl ester residues in MCP.</text>
</comment>
<evidence type="ECO:0000313" key="7">
    <source>
        <dbReference type="EMBL" id="GLS92417.1"/>
    </source>
</evidence>
<dbReference type="PANTHER" id="PTHR24422:SF19">
    <property type="entry name" value="CHEMOTAXIS PROTEIN METHYLTRANSFERASE"/>
    <property type="match status" value="1"/>
</dbReference>
<gene>
    <name evidence="7" type="primary">cheR</name>
    <name evidence="7" type="ORF">GCM10007916_34880</name>
</gene>
<evidence type="ECO:0000256" key="2">
    <source>
        <dbReference type="ARBA" id="ARBA00022603"/>
    </source>
</evidence>
<dbReference type="Pfam" id="PF03705">
    <property type="entry name" value="CheR_N"/>
    <property type="match status" value="1"/>
</dbReference>
<proteinExistence type="predicted"/>
<dbReference type="PRINTS" id="PR00996">
    <property type="entry name" value="CHERMTFRASE"/>
</dbReference>
<dbReference type="SMART" id="SM00138">
    <property type="entry name" value="MeTrc"/>
    <property type="match status" value="1"/>
</dbReference>
<dbReference type="InterPro" id="IPR022642">
    <property type="entry name" value="CheR_C"/>
</dbReference>
<dbReference type="Gene3D" id="3.40.50.150">
    <property type="entry name" value="Vaccinia Virus protein VP39"/>
    <property type="match status" value="1"/>
</dbReference>